<protein>
    <submittedName>
        <fullName evidence="1">Uncharacterized protein</fullName>
    </submittedName>
</protein>
<organism evidence="1 2">
    <name type="scientific">Dermacentor silvarum</name>
    <name type="common">Tick</name>
    <dbReference type="NCBI Taxonomy" id="543639"/>
    <lineage>
        <taxon>Eukaryota</taxon>
        <taxon>Metazoa</taxon>
        <taxon>Ecdysozoa</taxon>
        <taxon>Arthropoda</taxon>
        <taxon>Chelicerata</taxon>
        <taxon>Arachnida</taxon>
        <taxon>Acari</taxon>
        <taxon>Parasitiformes</taxon>
        <taxon>Ixodida</taxon>
        <taxon>Ixodoidea</taxon>
        <taxon>Ixodidae</taxon>
        <taxon>Rhipicephalinae</taxon>
        <taxon>Dermacentor</taxon>
    </lineage>
</organism>
<proteinExistence type="predicted"/>
<gene>
    <name evidence="1" type="ORF">HPB49_003221</name>
</gene>
<sequence length="637" mass="71870">MPGHCCVPGYRANYDGEKAVRVFTFPADADRRRQWLKAIPRADVVPGKRSVVCERHFRASDIRTSSSYVDSKTGKVVEAKLKIARLSTDAVPCVFPNCPAYLSAPATATSREAPDEKRMRLEAASLREAIAASLQTHEEEESGNNIDTFQTLLERVSEIKLSSFWNVISRPTCVVFFSLASVDAPSIFLSITISQDLTVKVYCRDVQLTTTDGIDTIPVKINDMRLLTRLLDDVEALDQKILPKEEERIKRPSEKPPILTASFKTLRELHSKEQSQLIKSAPTLTTKALNPSNIERQNVMLALKMFNPSTAAALRTCGPRLQFEHVVGTAEFLEIITKWWSILNVKTCNKGIRLRDELQSPITSVTSPQVQFLLSVVKWLDLWQSLKFDTGILTRETHSALRLTTDTLVKVTKYCLEEMHFDYVLIGKFQTDCLEERFGKYRQLAGAQYHISIRQVYESERKLRLQNILELPEMETATAAVAVNHDVLDKFDIEVADDDYQKKAPNLHATTYVAGYCAHAAFKKLSCMSSKGNLMLEDNIEVEGGELVQAMTRGGLKFPQPAITNAVLAAEIVLDKLRSEQYATQFHALPNQKEALLALTHDLIIDSIDFDVYRAKNFVMFDYESSRNKEFYGQGRN</sequence>
<name>A0ACB8C1W4_DERSI</name>
<dbReference type="Proteomes" id="UP000821865">
    <property type="component" value="Chromosome 9"/>
</dbReference>
<reference evidence="1" key="1">
    <citation type="submission" date="2020-05" db="EMBL/GenBank/DDBJ databases">
        <title>Large-scale comparative analyses of tick genomes elucidate their genetic diversity and vector capacities.</title>
        <authorList>
            <person name="Jia N."/>
            <person name="Wang J."/>
            <person name="Shi W."/>
            <person name="Du L."/>
            <person name="Sun Y."/>
            <person name="Zhan W."/>
            <person name="Jiang J."/>
            <person name="Wang Q."/>
            <person name="Zhang B."/>
            <person name="Ji P."/>
            <person name="Sakyi L.B."/>
            <person name="Cui X."/>
            <person name="Yuan T."/>
            <person name="Jiang B."/>
            <person name="Yang W."/>
            <person name="Lam T.T.-Y."/>
            <person name="Chang Q."/>
            <person name="Ding S."/>
            <person name="Wang X."/>
            <person name="Zhu J."/>
            <person name="Ruan X."/>
            <person name="Zhao L."/>
            <person name="Wei J."/>
            <person name="Que T."/>
            <person name="Du C."/>
            <person name="Cheng J."/>
            <person name="Dai P."/>
            <person name="Han X."/>
            <person name="Huang E."/>
            <person name="Gao Y."/>
            <person name="Liu J."/>
            <person name="Shao H."/>
            <person name="Ye R."/>
            <person name="Li L."/>
            <person name="Wei W."/>
            <person name="Wang X."/>
            <person name="Wang C."/>
            <person name="Yang T."/>
            <person name="Huo Q."/>
            <person name="Li W."/>
            <person name="Guo W."/>
            <person name="Chen H."/>
            <person name="Zhou L."/>
            <person name="Ni X."/>
            <person name="Tian J."/>
            <person name="Zhou Y."/>
            <person name="Sheng Y."/>
            <person name="Liu T."/>
            <person name="Pan Y."/>
            <person name="Xia L."/>
            <person name="Li J."/>
            <person name="Zhao F."/>
            <person name="Cao W."/>
        </authorList>
    </citation>
    <scope>NUCLEOTIDE SEQUENCE</scope>
    <source>
        <strain evidence="1">Dsil-2018</strain>
    </source>
</reference>
<evidence type="ECO:0000313" key="2">
    <source>
        <dbReference type="Proteomes" id="UP000821865"/>
    </source>
</evidence>
<keyword evidence="2" id="KW-1185">Reference proteome</keyword>
<dbReference type="EMBL" id="CM023478">
    <property type="protein sequence ID" value="KAH7932802.1"/>
    <property type="molecule type" value="Genomic_DNA"/>
</dbReference>
<comment type="caution">
    <text evidence="1">The sequence shown here is derived from an EMBL/GenBank/DDBJ whole genome shotgun (WGS) entry which is preliminary data.</text>
</comment>
<evidence type="ECO:0000313" key="1">
    <source>
        <dbReference type="EMBL" id="KAH7932802.1"/>
    </source>
</evidence>
<accession>A0ACB8C1W4</accession>